<accession>A0A8E2E7T5</accession>
<evidence type="ECO:0000313" key="4">
    <source>
        <dbReference type="Proteomes" id="UP000250266"/>
    </source>
</evidence>
<keyword evidence="4" id="KW-1185">Reference proteome</keyword>
<dbReference type="Proteomes" id="UP000250266">
    <property type="component" value="Unassembled WGS sequence"/>
</dbReference>
<gene>
    <name evidence="3" type="ORF">K432DRAFT_83326</name>
</gene>
<dbReference type="AlphaFoldDB" id="A0A8E2E7T5"/>
<sequence length="168" mass="19723">MMIFPVRHAWRFTVIFSAAWTAWSPTALRMWSQPAGPIFAPAYVRTPEYLRRHPKLVQHRSCLDKQTLQKHDTGPREQLRVTITLNCRFDRAGEKLTVERALRPTDRPMSLWRLIGIKDENRNFGPGQQCSWRGRDRDKDKISRRPVVSHKSSFEHGLTTSDKRSIWT</sequence>
<evidence type="ECO:0008006" key="5">
    <source>
        <dbReference type="Google" id="ProtNLM"/>
    </source>
</evidence>
<reference evidence="3 4" key="1">
    <citation type="journal article" date="2016" name="Nat. Commun.">
        <title>Ectomycorrhizal ecology is imprinted in the genome of the dominant symbiotic fungus Cenococcum geophilum.</title>
        <authorList>
            <consortium name="DOE Joint Genome Institute"/>
            <person name="Peter M."/>
            <person name="Kohler A."/>
            <person name="Ohm R.A."/>
            <person name="Kuo A."/>
            <person name="Krutzmann J."/>
            <person name="Morin E."/>
            <person name="Arend M."/>
            <person name="Barry K.W."/>
            <person name="Binder M."/>
            <person name="Choi C."/>
            <person name="Clum A."/>
            <person name="Copeland A."/>
            <person name="Grisel N."/>
            <person name="Haridas S."/>
            <person name="Kipfer T."/>
            <person name="LaButti K."/>
            <person name="Lindquist E."/>
            <person name="Lipzen A."/>
            <person name="Maire R."/>
            <person name="Meier B."/>
            <person name="Mihaltcheva S."/>
            <person name="Molinier V."/>
            <person name="Murat C."/>
            <person name="Poggeler S."/>
            <person name="Quandt C.A."/>
            <person name="Sperisen C."/>
            <person name="Tritt A."/>
            <person name="Tisserant E."/>
            <person name="Crous P.W."/>
            <person name="Henrissat B."/>
            <person name="Nehls U."/>
            <person name="Egli S."/>
            <person name="Spatafora J.W."/>
            <person name="Grigoriev I.V."/>
            <person name="Martin F.M."/>
        </authorList>
    </citation>
    <scope>NUCLEOTIDE SEQUENCE [LARGE SCALE GENOMIC DNA]</scope>
    <source>
        <strain evidence="3 4">CBS 459.81</strain>
    </source>
</reference>
<dbReference type="EMBL" id="KV745036">
    <property type="protein sequence ID" value="OCK78863.1"/>
    <property type="molecule type" value="Genomic_DNA"/>
</dbReference>
<feature type="signal peptide" evidence="2">
    <location>
        <begin position="1"/>
        <end position="21"/>
    </location>
</feature>
<organism evidence="3 4">
    <name type="scientific">Lepidopterella palustris CBS 459.81</name>
    <dbReference type="NCBI Taxonomy" id="1314670"/>
    <lineage>
        <taxon>Eukaryota</taxon>
        <taxon>Fungi</taxon>
        <taxon>Dikarya</taxon>
        <taxon>Ascomycota</taxon>
        <taxon>Pezizomycotina</taxon>
        <taxon>Dothideomycetes</taxon>
        <taxon>Pleosporomycetidae</taxon>
        <taxon>Mytilinidiales</taxon>
        <taxon>Argynnaceae</taxon>
        <taxon>Lepidopterella</taxon>
    </lineage>
</organism>
<evidence type="ECO:0000313" key="3">
    <source>
        <dbReference type="EMBL" id="OCK78863.1"/>
    </source>
</evidence>
<name>A0A8E2E7T5_9PEZI</name>
<feature type="chain" id="PRO_5034723564" description="Secreted protein" evidence="2">
    <location>
        <begin position="22"/>
        <end position="168"/>
    </location>
</feature>
<proteinExistence type="predicted"/>
<feature type="compositionally biased region" description="Basic and acidic residues" evidence="1">
    <location>
        <begin position="133"/>
        <end position="143"/>
    </location>
</feature>
<keyword evidence="2" id="KW-0732">Signal</keyword>
<evidence type="ECO:0000256" key="2">
    <source>
        <dbReference type="SAM" id="SignalP"/>
    </source>
</evidence>
<feature type="region of interest" description="Disordered" evidence="1">
    <location>
        <begin position="125"/>
        <end position="168"/>
    </location>
</feature>
<evidence type="ECO:0000256" key="1">
    <source>
        <dbReference type="SAM" id="MobiDB-lite"/>
    </source>
</evidence>
<protein>
    <recommendedName>
        <fullName evidence="5">Secreted protein</fullName>
    </recommendedName>
</protein>